<keyword evidence="8" id="KW-0539">Nucleus</keyword>
<dbReference type="HOGENOM" id="CLU_065896_0_0_1"/>
<dbReference type="InterPro" id="IPR044817">
    <property type="entry name" value="SBP-like"/>
</dbReference>
<feature type="compositionally biased region" description="Acidic residues" evidence="10">
    <location>
        <begin position="20"/>
        <end position="41"/>
    </location>
</feature>
<feature type="region of interest" description="Disordered" evidence="10">
    <location>
        <begin position="1"/>
        <end position="54"/>
    </location>
</feature>
<dbReference type="EMBL" id="KI397142">
    <property type="protein sequence ID" value="ERM96158.1"/>
    <property type="molecule type" value="Genomic_DNA"/>
</dbReference>
<dbReference type="InterPro" id="IPR036893">
    <property type="entry name" value="SBP_sf"/>
</dbReference>
<keyword evidence="7" id="KW-0804">Transcription</keyword>
<gene>
    <name evidence="12" type="ORF">AMTR_s00001p00058370</name>
</gene>
<keyword evidence="13" id="KW-1185">Reference proteome</keyword>
<dbReference type="Gramene" id="ERM96158">
    <property type="protein sequence ID" value="ERM96158"/>
    <property type="gene ID" value="AMTR_s00001p00058370"/>
</dbReference>
<feature type="region of interest" description="Disordered" evidence="10">
    <location>
        <begin position="130"/>
        <end position="161"/>
    </location>
</feature>
<name>W1NKY7_AMBTC</name>
<evidence type="ECO:0000313" key="12">
    <source>
        <dbReference type="EMBL" id="ERM96158.1"/>
    </source>
</evidence>
<dbReference type="OMA" id="HAKENTC"/>
<dbReference type="Gene3D" id="4.10.1100.10">
    <property type="entry name" value="Transcription factor, SBP-box domain"/>
    <property type="match status" value="1"/>
</dbReference>
<dbReference type="GO" id="GO:0008270">
    <property type="term" value="F:zinc ion binding"/>
    <property type="evidence" value="ECO:0007669"/>
    <property type="project" value="UniProtKB-KW"/>
</dbReference>
<comment type="subcellular location">
    <subcellularLocation>
        <location evidence="1">Nucleus</location>
    </subcellularLocation>
</comment>
<dbReference type="GO" id="GO:0000976">
    <property type="term" value="F:transcription cis-regulatory region binding"/>
    <property type="evidence" value="ECO:0000318"/>
    <property type="project" value="GO_Central"/>
</dbReference>
<evidence type="ECO:0000256" key="1">
    <source>
        <dbReference type="ARBA" id="ARBA00004123"/>
    </source>
</evidence>
<dbReference type="eggNOG" id="ENOG502RZTN">
    <property type="taxonomic scope" value="Eukaryota"/>
</dbReference>
<dbReference type="GO" id="GO:0001216">
    <property type="term" value="F:DNA-binding transcription activator activity"/>
    <property type="evidence" value="ECO:0000318"/>
    <property type="project" value="GO_Central"/>
</dbReference>
<dbReference type="AlphaFoldDB" id="W1NKY7"/>
<dbReference type="Proteomes" id="UP000017836">
    <property type="component" value="Unassembled WGS sequence"/>
</dbReference>
<feature type="compositionally biased region" description="Basic and acidic residues" evidence="10">
    <location>
        <begin position="146"/>
        <end position="161"/>
    </location>
</feature>
<evidence type="ECO:0000313" key="13">
    <source>
        <dbReference type="Proteomes" id="UP000017836"/>
    </source>
</evidence>
<reference evidence="13" key="1">
    <citation type="journal article" date="2013" name="Science">
        <title>The Amborella genome and the evolution of flowering plants.</title>
        <authorList>
            <consortium name="Amborella Genome Project"/>
        </authorList>
    </citation>
    <scope>NUCLEOTIDE SEQUENCE [LARGE SCALE GENOMIC DNA]</scope>
</reference>
<proteinExistence type="predicted"/>
<protein>
    <recommendedName>
        <fullName evidence="11">SBP-type domain-containing protein</fullName>
    </recommendedName>
</protein>
<evidence type="ECO:0000256" key="2">
    <source>
        <dbReference type="ARBA" id="ARBA00022723"/>
    </source>
</evidence>
<feature type="compositionally biased region" description="Basic residues" evidence="10">
    <location>
        <begin position="130"/>
        <end position="139"/>
    </location>
</feature>
<dbReference type="PANTHER" id="PTHR31251:SF226">
    <property type="entry name" value="SQUAMOSA PROMOTER-BINDING-LIKE PROTEIN 6"/>
    <property type="match status" value="1"/>
</dbReference>
<keyword evidence="5" id="KW-0805">Transcription regulation</keyword>
<keyword evidence="4" id="KW-0862">Zinc</keyword>
<dbReference type="FunFam" id="4.10.1100.10:FF:000001">
    <property type="entry name" value="Squamosa promoter-binding-like protein 14"/>
    <property type="match status" value="1"/>
</dbReference>
<evidence type="ECO:0000256" key="10">
    <source>
        <dbReference type="SAM" id="MobiDB-lite"/>
    </source>
</evidence>
<dbReference type="SUPFAM" id="SSF103612">
    <property type="entry name" value="SBT domain"/>
    <property type="match status" value="1"/>
</dbReference>
<sequence>MVKRSLRDGERRKEVKQRQEEEEEEEEEEGERVEREEDEEEERKKRAATGVGGGVRRGMNLQVPCCQADKCEVDLRMAKRYHRRHKVCEAHAKASVVLVCGINQRFCQQCSRFHDLSQFDEAKRSCRSRLAGHNKRRRKTVSEAQAESKKMSKHAKENTCRHLDRQDTLQGGPNFKHFQISL</sequence>
<evidence type="ECO:0000259" key="11">
    <source>
        <dbReference type="PROSITE" id="PS51141"/>
    </source>
</evidence>
<feature type="domain" description="SBP-type" evidence="11">
    <location>
        <begin position="63"/>
        <end position="140"/>
    </location>
</feature>
<evidence type="ECO:0000256" key="4">
    <source>
        <dbReference type="ARBA" id="ARBA00022833"/>
    </source>
</evidence>
<dbReference type="InterPro" id="IPR004333">
    <property type="entry name" value="SBP_dom"/>
</dbReference>
<dbReference type="PROSITE" id="PS51141">
    <property type="entry name" value="ZF_SBP"/>
    <property type="match status" value="1"/>
</dbReference>
<dbReference type="PANTHER" id="PTHR31251">
    <property type="entry name" value="SQUAMOSA PROMOTER-BINDING-LIKE PROTEIN 4"/>
    <property type="match status" value="1"/>
</dbReference>
<evidence type="ECO:0000256" key="5">
    <source>
        <dbReference type="ARBA" id="ARBA00023015"/>
    </source>
</evidence>
<feature type="compositionally biased region" description="Basic and acidic residues" evidence="10">
    <location>
        <begin position="1"/>
        <end position="19"/>
    </location>
</feature>
<evidence type="ECO:0000256" key="3">
    <source>
        <dbReference type="ARBA" id="ARBA00022771"/>
    </source>
</evidence>
<accession>W1NKY7</accession>
<dbReference type="GO" id="GO:0005634">
    <property type="term" value="C:nucleus"/>
    <property type="evidence" value="ECO:0000318"/>
    <property type="project" value="GO_Central"/>
</dbReference>
<evidence type="ECO:0000256" key="6">
    <source>
        <dbReference type="ARBA" id="ARBA00023125"/>
    </source>
</evidence>
<keyword evidence="3 9" id="KW-0863">Zinc-finger</keyword>
<dbReference type="Pfam" id="PF03110">
    <property type="entry name" value="SBP"/>
    <property type="match status" value="1"/>
</dbReference>
<evidence type="ECO:0000256" key="9">
    <source>
        <dbReference type="PROSITE-ProRule" id="PRU00470"/>
    </source>
</evidence>
<evidence type="ECO:0000256" key="7">
    <source>
        <dbReference type="ARBA" id="ARBA00023163"/>
    </source>
</evidence>
<organism evidence="12 13">
    <name type="scientific">Amborella trichopoda</name>
    <dbReference type="NCBI Taxonomy" id="13333"/>
    <lineage>
        <taxon>Eukaryota</taxon>
        <taxon>Viridiplantae</taxon>
        <taxon>Streptophyta</taxon>
        <taxon>Embryophyta</taxon>
        <taxon>Tracheophyta</taxon>
        <taxon>Spermatophyta</taxon>
        <taxon>Magnoliopsida</taxon>
        <taxon>Amborellales</taxon>
        <taxon>Amborellaceae</taxon>
        <taxon>Amborella</taxon>
    </lineage>
</organism>
<keyword evidence="6" id="KW-0238">DNA-binding</keyword>
<keyword evidence="2" id="KW-0479">Metal-binding</keyword>
<evidence type="ECO:0000256" key="8">
    <source>
        <dbReference type="ARBA" id="ARBA00023242"/>
    </source>
</evidence>